<keyword evidence="5" id="KW-0547">Nucleotide-binding</keyword>
<dbReference type="PRINTS" id="PR00344">
    <property type="entry name" value="BCTRLSENSOR"/>
</dbReference>
<feature type="chain" id="PRO_5042979511" description="histidine kinase" evidence="9">
    <location>
        <begin position="27"/>
        <end position="643"/>
    </location>
</feature>
<evidence type="ECO:0000256" key="4">
    <source>
        <dbReference type="ARBA" id="ARBA00022679"/>
    </source>
</evidence>
<dbReference type="Pfam" id="PF07696">
    <property type="entry name" value="7TMR-DISMED2"/>
    <property type="match status" value="1"/>
</dbReference>
<evidence type="ECO:0000256" key="8">
    <source>
        <dbReference type="SAM" id="Phobius"/>
    </source>
</evidence>
<dbReference type="InterPro" id="IPR003594">
    <property type="entry name" value="HATPase_dom"/>
</dbReference>
<dbReference type="PANTHER" id="PTHR44936:SF10">
    <property type="entry name" value="SENSOR PROTEIN RSTB"/>
    <property type="match status" value="1"/>
</dbReference>
<keyword evidence="8" id="KW-0472">Membrane</keyword>
<evidence type="ECO:0000256" key="3">
    <source>
        <dbReference type="ARBA" id="ARBA00022553"/>
    </source>
</evidence>
<dbReference type="InterPro" id="IPR004358">
    <property type="entry name" value="Sig_transdc_His_kin-like_C"/>
</dbReference>
<keyword evidence="3" id="KW-0597">Phosphoprotein</keyword>
<dbReference type="Proteomes" id="UP001320119">
    <property type="component" value="Chromosome"/>
</dbReference>
<name>A0AAN1WL87_9GAMM</name>
<feature type="transmembrane region" description="Helical" evidence="8">
    <location>
        <begin position="334"/>
        <end position="353"/>
    </location>
</feature>
<dbReference type="EC" id="2.7.13.3" evidence="2"/>
<dbReference type="EMBL" id="AP023086">
    <property type="protein sequence ID" value="BCD99711.1"/>
    <property type="molecule type" value="Genomic_DNA"/>
</dbReference>
<dbReference type="InterPro" id="IPR005467">
    <property type="entry name" value="His_kinase_dom"/>
</dbReference>
<dbReference type="PROSITE" id="PS50109">
    <property type="entry name" value="HIS_KIN"/>
    <property type="match status" value="1"/>
</dbReference>
<proteinExistence type="predicted"/>
<dbReference type="InterPro" id="IPR050980">
    <property type="entry name" value="2C_sensor_his_kinase"/>
</dbReference>
<feature type="transmembrane region" description="Helical" evidence="8">
    <location>
        <begin position="217"/>
        <end position="240"/>
    </location>
</feature>
<dbReference type="GO" id="GO:0000155">
    <property type="term" value="F:phosphorelay sensor kinase activity"/>
    <property type="evidence" value="ECO:0007669"/>
    <property type="project" value="InterPro"/>
</dbReference>
<gene>
    <name evidence="11" type="ORF">MARGE09_P3913</name>
</gene>
<dbReference type="SUPFAM" id="SSF55874">
    <property type="entry name" value="ATPase domain of HSP90 chaperone/DNA topoisomerase II/histidine kinase"/>
    <property type="match status" value="1"/>
</dbReference>
<dbReference type="Gene3D" id="2.60.40.2380">
    <property type="match status" value="1"/>
</dbReference>
<accession>A0AAN1WL87</accession>
<reference evidence="11 12" key="1">
    <citation type="journal article" date="2022" name="IScience">
        <title>An ultrasensitive nanofiber-based assay for enzymatic hydrolysis and deep-sea microbial degradation of cellulose.</title>
        <authorList>
            <person name="Tsudome M."/>
            <person name="Tachioka M."/>
            <person name="Miyazaki M."/>
            <person name="Uchimura K."/>
            <person name="Tsuda M."/>
            <person name="Takaki Y."/>
            <person name="Deguchi S."/>
        </authorList>
    </citation>
    <scope>NUCLEOTIDE SEQUENCE [LARGE SCALE GENOMIC DNA]</scope>
    <source>
        <strain evidence="11 12">GE09</strain>
    </source>
</reference>
<dbReference type="InterPro" id="IPR011622">
    <property type="entry name" value="7TMR_DISM_rcpt_extracell_dom2"/>
</dbReference>
<dbReference type="Gene3D" id="3.30.565.10">
    <property type="entry name" value="Histidine kinase-like ATPase, C-terminal domain"/>
    <property type="match status" value="1"/>
</dbReference>
<keyword evidence="12" id="KW-1185">Reference proteome</keyword>
<evidence type="ECO:0000313" key="12">
    <source>
        <dbReference type="Proteomes" id="UP001320119"/>
    </source>
</evidence>
<evidence type="ECO:0000313" key="11">
    <source>
        <dbReference type="EMBL" id="BCD99711.1"/>
    </source>
</evidence>
<dbReference type="InterPro" id="IPR003661">
    <property type="entry name" value="HisK_dim/P_dom"/>
</dbReference>
<evidence type="ECO:0000256" key="9">
    <source>
        <dbReference type="SAM" id="SignalP"/>
    </source>
</evidence>
<keyword evidence="6 11" id="KW-0418">Kinase</keyword>
<feature type="signal peptide" evidence="9">
    <location>
        <begin position="1"/>
        <end position="26"/>
    </location>
</feature>
<evidence type="ECO:0000256" key="5">
    <source>
        <dbReference type="ARBA" id="ARBA00022741"/>
    </source>
</evidence>
<organism evidence="11 12">
    <name type="scientific">Marinagarivorans cellulosilyticus</name>
    <dbReference type="NCBI Taxonomy" id="2721545"/>
    <lineage>
        <taxon>Bacteria</taxon>
        <taxon>Pseudomonadati</taxon>
        <taxon>Pseudomonadota</taxon>
        <taxon>Gammaproteobacteria</taxon>
        <taxon>Cellvibrionales</taxon>
        <taxon>Cellvibrionaceae</taxon>
        <taxon>Marinagarivorans</taxon>
    </lineage>
</organism>
<sequence>MAYMKSTLQCCFLLALCGLCPLISWAQVWPENAINLVANSDGRPVVADVKYWPDPDGLNPEQVIERGRFRTVGSDKFSFYAKKHWYSLRLSNPSDSAVHYFLATGLPSTPLLKAYWVDGGTVVEHFSSLASDPFAARPLVYPLLFIPVKLPAYSSKKLLIEHQSLANYPLALRVVSAEVLQEKMSFFTLVRGIVFGALFVFFILFVAQACSTPSSALIYYCCYIAGLILLVGQVFGYNFTYLWPTSGNFNQLFTPLITGITYSFYYLFSAHLFNLREQFNTLYRVTILLAVLAFLLAVANVALDVFWLLAALALLGLPVPIVIAVWARRKQLTSANLFLAGSILHCSLSYLLALECLGVHLGYSYYLFSLLSAGQILDLGLFSTALLRQASHLRKALYDQLEQRVSDAETLASAEKERAMMLASRQAEALSLATATHDLNQPLAAIRFALALVDDQKNTGAKEHIVKTLNYTEELLKSMTKHGKDDYEHARQQVAAQQVFVQVQKRQSELFKQKGLAFRIHMGVAEFECMPVILQRIVDNLLVNAARYTSRGGVLLSVRRRAGAVLVQVWDTGSGMTPAQVERFKQPFTQENSQSLQGFGLGLFIVKTLAEKAGYSLSIRSELGRGSCVSVLLPQHAAKSSHL</sequence>
<keyword evidence="8" id="KW-0812">Transmembrane</keyword>
<feature type="transmembrane region" description="Helical" evidence="8">
    <location>
        <begin position="305"/>
        <end position="327"/>
    </location>
</feature>
<feature type="transmembrane region" description="Helical" evidence="8">
    <location>
        <begin position="184"/>
        <end position="205"/>
    </location>
</feature>
<dbReference type="CDD" id="cd00082">
    <property type="entry name" value="HisKA"/>
    <property type="match status" value="1"/>
</dbReference>
<dbReference type="PANTHER" id="PTHR44936">
    <property type="entry name" value="SENSOR PROTEIN CREC"/>
    <property type="match status" value="1"/>
</dbReference>
<dbReference type="KEGG" id="marq:MARGE09_P3913"/>
<dbReference type="GO" id="GO:0005524">
    <property type="term" value="F:ATP binding"/>
    <property type="evidence" value="ECO:0007669"/>
    <property type="project" value="UniProtKB-KW"/>
</dbReference>
<evidence type="ECO:0000259" key="10">
    <source>
        <dbReference type="PROSITE" id="PS50109"/>
    </source>
</evidence>
<comment type="catalytic activity">
    <reaction evidence="1">
        <text>ATP + protein L-histidine = ADP + protein N-phospho-L-histidine.</text>
        <dbReference type="EC" id="2.7.13.3"/>
    </reaction>
</comment>
<keyword evidence="9" id="KW-0732">Signal</keyword>
<dbReference type="Pfam" id="PF02518">
    <property type="entry name" value="HATPase_c"/>
    <property type="match status" value="1"/>
</dbReference>
<dbReference type="SMART" id="SM00387">
    <property type="entry name" value="HATPase_c"/>
    <property type="match status" value="1"/>
</dbReference>
<evidence type="ECO:0000256" key="7">
    <source>
        <dbReference type="ARBA" id="ARBA00022840"/>
    </source>
</evidence>
<keyword evidence="7" id="KW-0067">ATP-binding</keyword>
<feature type="transmembrane region" description="Helical" evidence="8">
    <location>
        <begin position="252"/>
        <end position="269"/>
    </location>
</feature>
<dbReference type="AlphaFoldDB" id="A0AAN1WL87"/>
<dbReference type="InterPro" id="IPR036890">
    <property type="entry name" value="HATPase_C_sf"/>
</dbReference>
<feature type="domain" description="Histidine kinase" evidence="10">
    <location>
        <begin position="434"/>
        <end position="637"/>
    </location>
</feature>
<evidence type="ECO:0000256" key="6">
    <source>
        <dbReference type="ARBA" id="ARBA00022777"/>
    </source>
</evidence>
<feature type="transmembrane region" description="Helical" evidence="8">
    <location>
        <begin position="281"/>
        <end position="299"/>
    </location>
</feature>
<protein>
    <recommendedName>
        <fullName evidence="2">histidine kinase</fullName>
        <ecNumber evidence="2">2.7.13.3</ecNumber>
    </recommendedName>
</protein>
<dbReference type="InterPro" id="IPR011623">
    <property type="entry name" value="7TMR_DISM_rcpt_extracell_dom1"/>
</dbReference>
<keyword evidence="8" id="KW-1133">Transmembrane helix</keyword>
<keyword evidence="4" id="KW-0808">Transferase</keyword>
<dbReference type="GO" id="GO:0005886">
    <property type="term" value="C:plasma membrane"/>
    <property type="evidence" value="ECO:0007669"/>
    <property type="project" value="UniProtKB-SubCell"/>
</dbReference>
<feature type="transmembrane region" description="Helical" evidence="8">
    <location>
        <begin position="365"/>
        <end position="387"/>
    </location>
</feature>
<evidence type="ECO:0000256" key="1">
    <source>
        <dbReference type="ARBA" id="ARBA00000085"/>
    </source>
</evidence>
<dbReference type="Pfam" id="PF07695">
    <property type="entry name" value="7TMR-DISM_7TM"/>
    <property type="match status" value="1"/>
</dbReference>
<evidence type="ECO:0000256" key="2">
    <source>
        <dbReference type="ARBA" id="ARBA00012438"/>
    </source>
</evidence>